<gene>
    <name evidence="1" type="ORF">SDC9_203303</name>
</gene>
<comment type="caution">
    <text evidence="1">The sequence shown here is derived from an EMBL/GenBank/DDBJ whole genome shotgun (WGS) entry which is preliminary data.</text>
</comment>
<protein>
    <submittedName>
        <fullName evidence="1">Uncharacterized protein</fullName>
    </submittedName>
</protein>
<accession>A0A645IYT8</accession>
<sequence>MVLRQILHLDKPPGISAGPVRAVELNQSAGAVIRANSGFHRRILFDAALGEFLPE</sequence>
<evidence type="ECO:0000313" key="1">
    <source>
        <dbReference type="EMBL" id="MPN55619.1"/>
    </source>
</evidence>
<dbReference type="AlphaFoldDB" id="A0A645IYT8"/>
<reference evidence="1" key="1">
    <citation type="submission" date="2019-08" db="EMBL/GenBank/DDBJ databases">
        <authorList>
            <person name="Kucharzyk K."/>
            <person name="Murdoch R.W."/>
            <person name="Higgins S."/>
            <person name="Loffler F."/>
        </authorList>
    </citation>
    <scope>NUCLEOTIDE SEQUENCE</scope>
</reference>
<name>A0A645IYT8_9ZZZZ</name>
<dbReference type="EMBL" id="VSSQ01125087">
    <property type="protein sequence ID" value="MPN55619.1"/>
    <property type="molecule type" value="Genomic_DNA"/>
</dbReference>
<proteinExistence type="predicted"/>
<organism evidence="1">
    <name type="scientific">bioreactor metagenome</name>
    <dbReference type="NCBI Taxonomy" id="1076179"/>
    <lineage>
        <taxon>unclassified sequences</taxon>
        <taxon>metagenomes</taxon>
        <taxon>ecological metagenomes</taxon>
    </lineage>
</organism>